<organism evidence="3 4">
    <name type="scientific">Ustilago bromivora</name>
    <dbReference type="NCBI Taxonomy" id="307758"/>
    <lineage>
        <taxon>Eukaryota</taxon>
        <taxon>Fungi</taxon>
        <taxon>Dikarya</taxon>
        <taxon>Basidiomycota</taxon>
        <taxon>Ustilaginomycotina</taxon>
        <taxon>Ustilaginomycetes</taxon>
        <taxon>Ustilaginales</taxon>
        <taxon>Ustilaginaceae</taxon>
        <taxon>Ustilago</taxon>
    </lineage>
</organism>
<dbReference type="Pfam" id="PF10159">
    <property type="entry name" value="MMtag"/>
    <property type="match status" value="1"/>
</dbReference>
<comment type="caution">
    <text evidence="3">The sequence shown here is derived from an EMBL/GenBank/DDBJ whole genome shotgun (WGS) entry which is preliminary data.</text>
</comment>
<gene>
    <name evidence="3" type="ORF">UBRO2_01032</name>
</gene>
<keyword evidence="4" id="KW-1185">Reference proteome</keyword>
<feature type="compositionally biased region" description="Basic and acidic residues" evidence="1">
    <location>
        <begin position="162"/>
        <end position="182"/>
    </location>
</feature>
<name>A0A8H8QI85_9BASI</name>
<reference evidence="3" key="1">
    <citation type="submission" date="2018-08" db="EMBL/GenBank/DDBJ databases">
        <authorList>
            <person name="Guldener U."/>
        </authorList>
    </citation>
    <scope>NUCLEOTIDE SEQUENCE</scope>
    <source>
        <strain evidence="3">UB2</strain>
    </source>
</reference>
<accession>A0A8H8QI85</accession>
<dbReference type="PANTHER" id="PTHR14580:SF0">
    <property type="entry name" value="MULTIPLE MYELOMA TUMOR-ASSOCIATED PROTEIN 2"/>
    <property type="match status" value="1"/>
</dbReference>
<proteinExistence type="predicted"/>
<dbReference type="PANTHER" id="PTHR14580">
    <property type="entry name" value="MULTIPLE MYELOMA TUMOR-ASSOCIATED PROTEIN 2 FAMILY MEMBER"/>
    <property type="match status" value="1"/>
</dbReference>
<evidence type="ECO:0000313" key="4">
    <source>
        <dbReference type="Proteomes" id="UP000658997"/>
    </source>
</evidence>
<feature type="compositionally biased region" description="Basic and acidic residues" evidence="1">
    <location>
        <begin position="91"/>
        <end position="101"/>
    </location>
</feature>
<dbReference type="InterPro" id="IPR019315">
    <property type="entry name" value="MMTA2_N"/>
</dbReference>
<dbReference type="InterPro" id="IPR039207">
    <property type="entry name" value="MMTAG2-like"/>
</dbReference>
<feature type="domain" description="Multiple myeloma tumor-associated protein 2-like N-terminal" evidence="2">
    <location>
        <begin position="6"/>
        <end position="84"/>
    </location>
</feature>
<evidence type="ECO:0000256" key="1">
    <source>
        <dbReference type="SAM" id="MobiDB-lite"/>
    </source>
</evidence>
<dbReference type="EMBL" id="ULHB01000012">
    <property type="protein sequence ID" value="SYW75877.1"/>
    <property type="molecule type" value="Genomic_DNA"/>
</dbReference>
<protein>
    <recommendedName>
        <fullName evidence="2">Multiple myeloma tumor-associated protein 2-like N-terminal domain-containing protein</fullName>
    </recommendedName>
</protein>
<feature type="region of interest" description="Disordered" evidence="1">
    <location>
        <begin position="80"/>
        <end position="200"/>
    </location>
</feature>
<evidence type="ECO:0000259" key="2">
    <source>
        <dbReference type="Pfam" id="PF10159"/>
    </source>
</evidence>
<sequence length="289" mass="31769">MPTRGGARGGAAEFSWDKVKESKDREFYLGNSVAAPTGRWQDGRDINWYNKDASTSSSAAADERREELRKIKQAETAALYAKLGKPPPAPRSDDGLVKVGERLASGSAGAVRREVTGANGAPLEGNKSRTWGKGSEEAEELSEADKKLARKFARNEVRRRRAETGEDNGERRRSRKDEESRHHSSGRRRRDDDEDRERRHAEEAAVAVAVGAGLPSQAAIIDTAITDIDMTTATDQSIRERRMRKIRNTALHLIESQITVARDNGLTKTEALANMAASHGPEEGYTMAS</sequence>
<feature type="compositionally biased region" description="Basic residues" evidence="1">
    <location>
        <begin position="148"/>
        <end position="161"/>
    </location>
</feature>
<dbReference type="Proteomes" id="UP000658997">
    <property type="component" value="Unassembled WGS sequence"/>
</dbReference>
<evidence type="ECO:0000313" key="3">
    <source>
        <dbReference type="EMBL" id="SYW75877.1"/>
    </source>
</evidence>
<dbReference type="AlphaFoldDB" id="A0A8H8QI85"/>